<sequence>MAIRSFQWLILLFAGIALSKSSLAQAPATSKAQQKSKPRVTTIYLVRHAEKDSASNPADPGLSDAGEERAQALSRMLATRRPTALFTTNTKRTRATLAPLAAAIGVEPQVYDAKVPSALATRIRQEYRGKTVVVVGHSNTLLPLIAALGATPPVKEIGDKEYGYLFTVHLREGALPTVAVQGYGPKGWAEAPTKHTQLH</sequence>
<evidence type="ECO:0000256" key="1">
    <source>
        <dbReference type="SAM" id="SignalP"/>
    </source>
</evidence>
<organism evidence="2 3">
    <name type="scientific">Hymenobacter montanus</name>
    <dbReference type="NCBI Taxonomy" id="2771359"/>
    <lineage>
        <taxon>Bacteria</taxon>
        <taxon>Pseudomonadati</taxon>
        <taxon>Bacteroidota</taxon>
        <taxon>Cytophagia</taxon>
        <taxon>Cytophagales</taxon>
        <taxon>Hymenobacteraceae</taxon>
        <taxon>Hymenobacter</taxon>
    </lineage>
</organism>
<dbReference type="CDD" id="cd07040">
    <property type="entry name" value="HP"/>
    <property type="match status" value="1"/>
</dbReference>
<gene>
    <name evidence="2" type="ORF">IC235_10395</name>
</gene>
<name>A0A927BE00_9BACT</name>
<evidence type="ECO:0000313" key="3">
    <source>
        <dbReference type="Proteomes" id="UP000612233"/>
    </source>
</evidence>
<keyword evidence="3" id="KW-1185">Reference proteome</keyword>
<feature type="signal peptide" evidence="1">
    <location>
        <begin position="1"/>
        <end position="24"/>
    </location>
</feature>
<dbReference type="Pfam" id="PF00300">
    <property type="entry name" value="His_Phos_1"/>
    <property type="match status" value="1"/>
</dbReference>
<dbReference type="SUPFAM" id="SSF53254">
    <property type="entry name" value="Phosphoglycerate mutase-like"/>
    <property type="match status" value="1"/>
</dbReference>
<proteinExistence type="predicted"/>
<protein>
    <submittedName>
        <fullName evidence="2">Histidine phosphatase family protein</fullName>
    </submittedName>
</protein>
<evidence type="ECO:0000313" key="2">
    <source>
        <dbReference type="EMBL" id="MBD2768302.1"/>
    </source>
</evidence>
<dbReference type="EMBL" id="JACXAD010000010">
    <property type="protein sequence ID" value="MBD2768302.1"/>
    <property type="molecule type" value="Genomic_DNA"/>
</dbReference>
<comment type="caution">
    <text evidence="2">The sequence shown here is derived from an EMBL/GenBank/DDBJ whole genome shotgun (WGS) entry which is preliminary data.</text>
</comment>
<reference evidence="2" key="1">
    <citation type="submission" date="2020-09" db="EMBL/GenBank/DDBJ databases">
        <authorList>
            <person name="Kim M.K."/>
        </authorList>
    </citation>
    <scope>NUCLEOTIDE SEQUENCE</scope>
    <source>
        <strain evidence="2">BT664</strain>
    </source>
</reference>
<feature type="chain" id="PRO_5038130402" evidence="1">
    <location>
        <begin position="25"/>
        <end position="199"/>
    </location>
</feature>
<accession>A0A927BE00</accession>
<dbReference type="Gene3D" id="3.40.50.1240">
    <property type="entry name" value="Phosphoglycerate mutase-like"/>
    <property type="match status" value="1"/>
</dbReference>
<dbReference type="InterPro" id="IPR013078">
    <property type="entry name" value="His_Pase_superF_clade-1"/>
</dbReference>
<dbReference type="AlphaFoldDB" id="A0A927BE00"/>
<dbReference type="RefSeq" id="WP_191005122.1">
    <property type="nucleotide sequence ID" value="NZ_JACXAD010000010.1"/>
</dbReference>
<dbReference type="InterPro" id="IPR029033">
    <property type="entry name" value="His_PPase_superfam"/>
</dbReference>
<dbReference type="SMART" id="SM00855">
    <property type="entry name" value="PGAM"/>
    <property type="match status" value="1"/>
</dbReference>
<dbReference type="Proteomes" id="UP000612233">
    <property type="component" value="Unassembled WGS sequence"/>
</dbReference>
<keyword evidence="1" id="KW-0732">Signal</keyword>